<gene>
    <name evidence="2" type="ordered locus">Minf_0478</name>
</gene>
<organism evidence="2 3">
    <name type="scientific">Methylacidiphilum infernorum (isolate V4)</name>
    <name type="common">Methylokorus infernorum (strain V4)</name>
    <dbReference type="NCBI Taxonomy" id="481448"/>
    <lineage>
        <taxon>Bacteria</taxon>
        <taxon>Pseudomonadati</taxon>
        <taxon>Verrucomicrobiota</taxon>
        <taxon>Methylacidiphilae</taxon>
        <taxon>Methylacidiphilales</taxon>
        <taxon>Methylacidiphilaceae</taxon>
        <taxon>Methylacidiphilum (ex Ratnadevi et al. 2023)</taxon>
    </lineage>
</organism>
<dbReference type="eggNOG" id="COG2930">
    <property type="taxonomic scope" value="Bacteria"/>
</dbReference>
<proteinExistence type="predicted"/>
<dbReference type="PANTHER" id="PTHR15629">
    <property type="entry name" value="SH3YL1 PROTEIN"/>
    <property type="match status" value="1"/>
</dbReference>
<dbReference type="EMBL" id="CP000975">
    <property type="protein sequence ID" value="ACD82536.1"/>
    <property type="molecule type" value="Genomic_DNA"/>
</dbReference>
<dbReference type="Pfam" id="PF04366">
    <property type="entry name" value="Ysc84"/>
    <property type="match status" value="1"/>
</dbReference>
<dbReference type="CDD" id="cd11524">
    <property type="entry name" value="SYLF"/>
    <property type="match status" value="1"/>
</dbReference>
<evidence type="ECO:0000313" key="3">
    <source>
        <dbReference type="Proteomes" id="UP000009149"/>
    </source>
</evidence>
<sequence>MFSLLIYKSKITEEENIMKLFDGETKGSLKVSLFLLLSLFFLSTPAWASWDFQRTIDHSTEVIKEFKKDPKNGIPQSVFDKAKGVAVIRVSEAGFIFSGESGHGLVVARKGQSWTAPSAISVSGMGFGLQVGGETTHYVLILNTKQAVDNFARGGKLKLKGEMEGVAGPTTETERKPKSHIYVYKRSKGFFGGLALTGLDIAESKDTNKRYYHKEVSSKEILSGKVAVPKGAQKLIHALNAPYGSKKG</sequence>
<evidence type="ECO:0000313" key="2">
    <source>
        <dbReference type="EMBL" id="ACD82536.1"/>
    </source>
</evidence>
<dbReference type="InterPro" id="IPR051702">
    <property type="entry name" value="SH3_domain_YSC84-like"/>
</dbReference>
<protein>
    <submittedName>
        <fullName evidence="2">Uncharacterized conserved protein</fullName>
    </submittedName>
</protein>
<dbReference type="Proteomes" id="UP000009149">
    <property type="component" value="Chromosome"/>
</dbReference>
<feature type="domain" description="Ysc84 actin-binding" evidence="1">
    <location>
        <begin position="124"/>
        <end position="241"/>
    </location>
</feature>
<dbReference type="STRING" id="481448.Minf_0478"/>
<dbReference type="PANTHER" id="PTHR15629:SF2">
    <property type="entry name" value="SH3 DOMAIN-CONTAINING YSC84-LIKE PROTEIN 1"/>
    <property type="match status" value="1"/>
</dbReference>
<dbReference type="AlphaFoldDB" id="B3DZB9"/>
<name>B3DZB9_METI4</name>
<dbReference type="KEGG" id="min:Minf_0478"/>
<reference evidence="2 3" key="1">
    <citation type="journal article" date="2008" name="Biol. Direct">
        <title>Complete genome sequence of the extremely acidophilic methanotroph isolate V4, Methylacidiphilum infernorum, a representative of the bacterial phylum Verrucomicrobia.</title>
        <authorList>
            <person name="Hou S."/>
            <person name="Makarova K.S."/>
            <person name="Saw J.H."/>
            <person name="Senin P."/>
            <person name="Ly B.V."/>
            <person name="Zhou Z."/>
            <person name="Ren Y."/>
            <person name="Wang J."/>
            <person name="Galperin M.Y."/>
            <person name="Omelchenko M.V."/>
            <person name="Wolf Y.I."/>
            <person name="Yutin N."/>
            <person name="Koonin E.V."/>
            <person name="Stott M.B."/>
            <person name="Mountain B.W."/>
            <person name="Crowe M.A."/>
            <person name="Smirnova A.V."/>
            <person name="Dunfield P.F."/>
            <person name="Feng L."/>
            <person name="Wang L."/>
            <person name="Alam M."/>
        </authorList>
    </citation>
    <scope>NUCLEOTIDE SEQUENCE [LARGE SCALE GENOMIC DNA]</scope>
    <source>
        <strain evidence="3">Isolate V4</strain>
    </source>
</reference>
<dbReference type="HOGENOM" id="CLU_015320_4_1_0"/>
<dbReference type="GO" id="GO:0035091">
    <property type="term" value="F:phosphatidylinositol binding"/>
    <property type="evidence" value="ECO:0007669"/>
    <property type="project" value="TreeGrafter"/>
</dbReference>
<evidence type="ECO:0000259" key="1">
    <source>
        <dbReference type="Pfam" id="PF04366"/>
    </source>
</evidence>
<accession>B3DZB9</accession>
<dbReference type="InterPro" id="IPR007461">
    <property type="entry name" value="Ysc84_actin-binding"/>
</dbReference>